<reference evidence="2" key="1">
    <citation type="submission" date="2021-02" db="EMBL/GenBank/DDBJ databases">
        <authorList>
            <person name="Nowell W R."/>
        </authorList>
    </citation>
    <scope>NUCLEOTIDE SEQUENCE</scope>
</reference>
<evidence type="ECO:0000313" key="2">
    <source>
        <dbReference type="EMBL" id="CAF1240076.1"/>
    </source>
</evidence>
<sequence length="1120" mass="128584">MVEEDIEELYKLTGEDFYASIEEQYGKNVGKILRYHDIDSYCILGETHENQLLDLFEKFNDENSSDELVALKKEICNFVGEKVSVKIGTKGKIILLLQSAHKIVRTKKAKTLSEKRSNRLNKHRSSSSANNSSNSDIDAKELCASIGRSIMKLLTSLNNTIHGVVLTNISLNDFIIDVKFTDDDNAPYGLVQCICDDKVRLYYRNNGFQVSNFSKHLKSTHNKSTFMTNKQTQPANDPQFSNNMVLGDEELEKSESSINDDTRNGHVSMNSDNSLDAASVTRKKTSPRQQQYAPEYSNDDDSDSSVIETNNLHNGRQSSRVLNKPDENRSSNSFKNQSRSKKLTTADETSRPSSLPPNIRSIKASGKQKQSGSIFSDQKKRKITDSNKSIETNSSVQNKKTINTQHVYNKTSNTDFLSALLETIDINSHRPSNNYKYSQCVLRFATAIFILAGRYVYEYLRINLRYVLPSIQTIQNNWSYKPYLEAEFRFHESEIHLNSIQCQYIFVSEDCSAIIPRIEYDSNLDTFNGFVTPLLEGVPSENAFKCSVFEQLEDLFETTPQANLVNIHVIQPILDSNVNIPPVATVLSAYGTDHKITAIDILKRWLMIYKQFNSKGIRVLGFSTDGDPKYLRAMRLAANYFVKTQILNIYNDKLSFTVKIPSGWTVWFFLSPSQLFLFMQDGAHVCTKIRNRMLSKTAELTMGHYEVSIQHLYDLIRSKNKIDHNLSISDLNVKDKQNFSSCQKISDDKILNLLMLDDNCKATYNYLLMLNLLISAYTERRVSFNDRIYYACIVLFYTRIWRIWLYITKPPRKRKLPEKKKNRKPHDSPHFITSNALLCIELNTHYLIYVYLLIEQRILPQSIAENIYLFSSQPCENVFRNARALSGVYSTRINFTISQFLKRINKLNVLTELKQFEATNSEQKIIFPVHHKIKQFLTETDSQTSFNIIDLNINNLEKLIFRAYEVAQEMAISVGMSNTLIKNNRFTIEQSSQLAKHLLQSNSLTESEVLDVDGSTDDESTDDDSSNYDEESNDITYNDDILENDDSSPTTSFENLQSTIYSGLRLKKSVSISHVHKYFAVNIHGEKLFLHKQTATWYLQEKQLRLSCDRLQRVQGKITS</sequence>
<organism evidence="2 3">
    <name type="scientific">Rotaria magnacalcarata</name>
    <dbReference type="NCBI Taxonomy" id="392030"/>
    <lineage>
        <taxon>Eukaryota</taxon>
        <taxon>Metazoa</taxon>
        <taxon>Spiralia</taxon>
        <taxon>Gnathifera</taxon>
        <taxon>Rotifera</taxon>
        <taxon>Eurotatoria</taxon>
        <taxon>Bdelloidea</taxon>
        <taxon>Philodinida</taxon>
        <taxon>Philodinidae</taxon>
        <taxon>Rotaria</taxon>
    </lineage>
</organism>
<feature type="compositionally biased region" description="Polar residues" evidence="1">
    <location>
        <begin position="265"/>
        <end position="276"/>
    </location>
</feature>
<name>A0A814ZA16_9BILA</name>
<gene>
    <name evidence="2" type="ORF">CJN711_LOCUS13946</name>
</gene>
<feature type="compositionally biased region" description="Acidic residues" evidence="1">
    <location>
        <begin position="1009"/>
        <end position="1033"/>
    </location>
</feature>
<feature type="compositionally biased region" description="Polar residues" evidence="1">
    <location>
        <begin position="386"/>
        <end position="397"/>
    </location>
</feature>
<accession>A0A814ZA16</accession>
<feature type="region of interest" description="Disordered" evidence="1">
    <location>
        <begin position="1009"/>
        <end position="1050"/>
    </location>
</feature>
<evidence type="ECO:0000313" key="3">
    <source>
        <dbReference type="Proteomes" id="UP000663855"/>
    </source>
</evidence>
<dbReference type="EMBL" id="CAJNOV010006233">
    <property type="protein sequence ID" value="CAF1240076.1"/>
    <property type="molecule type" value="Genomic_DNA"/>
</dbReference>
<dbReference type="AlphaFoldDB" id="A0A814ZA16"/>
<feature type="compositionally biased region" description="Polar residues" evidence="1">
    <location>
        <begin position="304"/>
        <end position="321"/>
    </location>
</feature>
<feature type="region of interest" description="Disordered" evidence="1">
    <location>
        <begin position="251"/>
        <end position="397"/>
    </location>
</feature>
<feature type="compositionally biased region" description="Polar residues" evidence="1">
    <location>
        <begin position="367"/>
        <end position="376"/>
    </location>
</feature>
<protein>
    <submittedName>
        <fullName evidence="2">Uncharacterized protein</fullName>
    </submittedName>
</protein>
<feature type="compositionally biased region" description="Low complexity" evidence="1">
    <location>
        <begin position="126"/>
        <end position="135"/>
    </location>
</feature>
<dbReference type="Proteomes" id="UP000663855">
    <property type="component" value="Unassembled WGS sequence"/>
</dbReference>
<comment type="caution">
    <text evidence="2">The sequence shown here is derived from an EMBL/GenBank/DDBJ whole genome shotgun (WGS) entry which is preliminary data.</text>
</comment>
<proteinExistence type="predicted"/>
<feature type="region of interest" description="Disordered" evidence="1">
    <location>
        <begin position="108"/>
        <end position="135"/>
    </location>
</feature>
<evidence type="ECO:0000256" key="1">
    <source>
        <dbReference type="SAM" id="MobiDB-lite"/>
    </source>
</evidence>